<dbReference type="InterPro" id="IPR036866">
    <property type="entry name" value="RibonucZ/Hydroxyglut_hydro"/>
</dbReference>
<evidence type="ECO:0000313" key="3">
    <source>
        <dbReference type="Proteomes" id="UP000485058"/>
    </source>
</evidence>
<accession>A0A699ZCH7</accession>
<organism evidence="2 3">
    <name type="scientific">Haematococcus lacustris</name>
    <name type="common">Green alga</name>
    <name type="synonym">Haematococcus pluvialis</name>
    <dbReference type="NCBI Taxonomy" id="44745"/>
    <lineage>
        <taxon>Eukaryota</taxon>
        <taxon>Viridiplantae</taxon>
        <taxon>Chlorophyta</taxon>
        <taxon>core chlorophytes</taxon>
        <taxon>Chlorophyceae</taxon>
        <taxon>CS clade</taxon>
        <taxon>Chlamydomonadales</taxon>
        <taxon>Haematococcaceae</taxon>
        <taxon>Haematococcus</taxon>
    </lineage>
</organism>
<dbReference type="Proteomes" id="UP000485058">
    <property type="component" value="Unassembled WGS sequence"/>
</dbReference>
<sequence>MRENKSAGPWSDGAPRELRRRLQGPQRCSLLWLQAKEKGHMHIADFIAHAHRFQNEAILLIHFSARYKRSHILSALNILPPNLRSRCVPLLNGYAD</sequence>
<feature type="region of interest" description="Disordered" evidence="1">
    <location>
        <begin position="1"/>
        <end position="21"/>
    </location>
</feature>
<dbReference type="PANTHER" id="PTHR46504">
    <property type="entry name" value="TRNASE Z TRZ1"/>
    <property type="match status" value="1"/>
</dbReference>
<proteinExistence type="predicted"/>
<gene>
    <name evidence="2" type="ORF">HaLaN_13063</name>
</gene>
<dbReference type="EMBL" id="BLLF01001023">
    <property type="protein sequence ID" value="GFH16614.1"/>
    <property type="molecule type" value="Genomic_DNA"/>
</dbReference>
<keyword evidence="3" id="KW-1185">Reference proteome</keyword>
<name>A0A699ZCH7_HAELA</name>
<protein>
    <submittedName>
        <fullName evidence="2">Uncharacterized protein</fullName>
    </submittedName>
</protein>
<dbReference type="AlphaFoldDB" id="A0A699ZCH7"/>
<reference evidence="2 3" key="1">
    <citation type="submission" date="2020-02" db="EMBL/GenBank/DDBJ databases">
        <title>Draft genome sequence of Haematococcus lacustris strain NIES-144.</title>
        <authorList>
            <person name="Morimoto D."/>
            <person name="Nakagawa S."/>
            <person name="Yoshida T."/>
            <person name="Sawayama S."/>
        </authorList>
    </citation>
    <scope>NUCLEOTIDE SEQUENCE [LARGE SCALE GENOMIC DNA]</scope>
    <source>
        <strain evidence="2 3">NIES-144</strain>
    </source>
</reference>
<dbReference type="Gene3D" id="3.60.15.10">
    <property type="entry name" value="Ribonuclease Z/Hydroxyacylglutathione hydrolase-like"/>
    <property type="match status" value="1"/>
</dbReference>
<comment type="caution">
    <text evidence="2">The sequence shown here is derived from an EMBL/GenBank/DDBJ whole genome shotgun (WGS) entry which is preliminary data.</text>
</comment>
<dbReference type="PANTHER" id="PTHR46504:SF2">
    <property type="entry name" value="TRNASE Z TRZ1"/>
    <property type="match status" value="1"/>
</dbReference>
<evidence type="ECO:0000313" key="2">
    <source>
        <dbReference type="EMBL" id="GFH16614.1"/>
    </source>
</evidence>
<evidence type="ECO:0000256" key="1">
    <source>
        <dbReference type="SAM" id="MobiDB-lite"/>
    </source>
</evidence>